<dbReference type="SUPFAM" id="SSF55159">
    <property type="entry name" value="eIF1-like"/>
    <property type="match status" value="1"/>
</dbReference>
<dbReference type="InterPro" id="IPR048248">
    <property type="entry name" value="PUA_eIF2d-like"/>
</dbReference>
<reference evidence="4" key="1">
    <citation type="journal article" date="2020" name="Stud. Mycol.">
        <title>101 Dothideomycetes genomes: a test case for predicting lifestyles and emergence of pathogens.</title>
        <authorList>
            <person name="Haridas S."/>
            <person name="Albert R."/>
            <person name="Binder M."/>
            <person name="Bloem J."/>
            <person name="Labutti K."/>
            <person name="Salamov A."/>
            <person name="Andreopoulos B."/>
            <person name="Baker S."/>
            <person name="Barry K."/>
            <person name="Bills G."/>
            <person name="Bluhm B."/>
            <person name="Cannon C."/>
            <person name="Castanera R."/>
            <person name="Culley D."/>
            <person name="Daum C."/>
            <person name="Ezra D."/>
            <person name="Gonzalez J."/>
            <person name="Henrissat B."/>
            <person name="Kuo A."/>
            <person name="Liang C."/>
            <person name="Lipzen A."/>
            <person name="Lutzoni F."/>
            <person name="Magnuson J."/>
            <person name="Mondo S."/>
            <person name="Nolan M."/>
            <person name="Ohm R."/>
            <person name="Pangilinan J."/>
            <person name="Park H.-J."/>
            <person name="Ramirez L."/>
            <person name="Alfaro M."/>
            <person name="Sun H."/>
            <person name="Tritt A."/>
            <person name="Yoshinaga Y."/>
            <person name="Zwiers L.-H."/>
            <person name="Turgeon B."/>
            <person name="Goodwin S."/>
            <person name="Spatafora J."/>
            <person name="Crous P."/>
            <person name="Grigoriev I."/>
        </authorList>
    </citation>
    <scope>NUCLEOTIDE SEQUENCE</scope>
    <source>
        <strain evidence="4">CBS 130266</strain>
    </source>
</reference>
<keyword evidence="4" id="KW-0648">Protein biosynthesis</keyword>
<dbReference type="Pfam" id="PF25304">
    <property type="entry name" value="WHD_eIF2D"/>
    <property type="match status" value="1"/>
</dbReference>
<dbReference type="PANTHER" id="PTHR12217">
    <property type="entry name" value="EUKARYOTIC TRANSLATION INITIATION FACTOR 2D"/>
    <property type="match status" value="1"/>
</dbReference>
<dbReference type="GO" id="GO:0003743">
    <property type="term" value="F:translation initiation factor activity"/>
    <property type="evidence" value="ECO:0007669"/>
    <property type="project" value="UniProtKB-KW"/>
</dbReference>
<accession>A0A9P4NGA3</accession>
<dbReference type="Gene3D" id="3.10.400.20">
    <property type="match status" value="1"/>
</dbReference>
<feature type="region of interest" description="Disordered" evidence="2">
    <location>
        <begin position="406"/>
        <end position="430"/>
    </location>
</feature>
<dbReference type="Gene3D" id="3.30.780.10">
    <property type="entry name" value="SUI1-like domain"/>
    <property type="match status" value="1"/>
</dbReference>
<keyword evidence="4" id="KW-0396">Initiation factor</keyword>
<gene>
    <name evidence="4" type="ORF">EJ08DRAFT_32922</name>
</gene>
<proteinExistence type="predicted"/>
<dbReference type="PROSITE" id="PS50296">
    <property type="entry name" value="SUI1"/>
    <property type="match status" value="1"/>
</dbReference>
<dbReference type="PANTHER" id="PTHR12217:SF4">
    <property type="entry name" value="EUKARYOTIC TRANSLATION INITIATION FACTOR 2D"/>
    <property type="match status" value="1"/>
</dbReference>
<comment type="caution">
    <text evidence="4">The sequence shown here is derived from an EMBL/GenBank/DDBJ whole genome shotgun (WGS) entry which is preliminary data.</text>
</comment>
<organism evidence="4 5">
    <name type="scientific">Tothia fuscella</name>
    <dbReference type="NCBI Taxonomy" id="1048955"/>
    <lineage>
        <taxon>Eukaryota</taxon>
        <taxon>Fungi</taxon>
        <taxon>Dikarya</taxon>
        <taxon>Ascomycota</taxon>
        <taxon>Pezizomycotina</taxon>
        <taxon>Dothideomycetes</taxon>
        <taxon>Pleosporomycetidae</taxon>
        <taxon>Venturiales</taxon>
        <taxon>Cylindrosympodiaceae</taxon>
        <taxon>Tothia</taxon>
    </lineage>
</organism>
<dbReference type="InterPro" id="IPR058886">
    <property type="entry name" value="SWIB_eIF2D"/>
</dbReference>
<dbReference type="Pfam" id="PF26292">
    <property type="entry name" value="PUA_elF2D"/>
    <property type="match status" value="1"/>
</dbReference>
<dbReference type="OrthoDB" id="199771at2759"/>
<evidence type="ECO:0000256" key="1">
    <source>
        <dbReference type="SAM" id="Coils"/>
    </source>
</evidence>
<dbReference type="SUPFAM" id="SSF47592">
    <property type="entry name" value="SWIB/MDM2 domain"/>
    <property type="match status" value="1"/>
</dbReference>
<keyword evidence="1" id="KW-0175">Coiled coil</keyword>
<protein>
    <submittedName>
        <fullName evidence="4">Eukaryotic translation initiation factor SUI1 family protein</fullName>
    </submittedName>
</protein>
<feature type="coiled-coil region" evidence="1">
    <location>
        <begin position="271"/>
        <end position="300"/>
    </location>
</feature>
<feature type="domain" description="SUI1" evidence="3">
    <location>
        <begin position="556"/>
        <end position="632"/>
    </location>
</feature>
<dbReference type="InterPro" id="IPR036877">
    <property type="entry name" value="SUI1_dom_sf"/>
</dbReference>
<dbReference type="InterPro" id="IPR001950">
    <property type="entry name" value="SUI1"/>
</dbReference>
<dbReference type="FunFam" id="3.30.780.10:FF:000008">
    <property type="entry name" value="eukaryotic translation initiation factor 2D"/>
    <property type="match status" value="1"/>
</dbReference>
<dbReference type="CDD" id="cd11608">
    <property type="entry name" value="eIF2D_C"/>
    <property type="match status" value="1"/>
</dbReference>
<evidence type="ECO:0000313" key="4">
    <source>
        <dbReference type="EMBL" id="KAF2420016.1"/>
    </source>
</evidence>
<dbReference type="SUPFAM" id="SSF88697">
    <property type="entry name" value="PUA domain-like"/>
    <property type="match status" value="1"/>
</dbReference>
<keyword evidence="5" id="KW-1185">Reference proteome</keyword>
<evidence type="ECO:0000313" key="5">
    <source>
        <dbReference type="Proteomes" id="UP000800235"/>
    </source>
</evidence>
<dbReference type="InterPro" id="IPR057429">
    <property type="entry name" value="WH_eIF2D"/>
</dbReference>
<sequence>MAFHDSTNINSTDHQIHIKMFKKKPNIKPLAPLRSSDRRKTADQIIKDLDLKTPLADTATEEEKKVSAAETPTLRNALLPDNALSARFTTTHGPDLKLVSGTVYVGSHNGEEQRVLWVKINERMYPSVYTLWHNPGILPLLHTGAFVVAKLQGGADLMTPGLYGGPPFPEKAKKGAIVAISSAENPSVPLVVGSCEIDVNKLQSVQGAKGIAVHTVHWSGDELWAWNPTGNSGVEPPEHMDGWLDEAGDMAKLAGQAEELNIVEGGGVSLEADVQDHVENAELEDEEEEEQMTIKEIDTAFHEAMLYGLFKQKSSNPKDGPTYGLSFPLTQSFVMSNLIQPFLPSLSSQLQIKKTSWKTMKKFLKSLDKEQILKTKDQKGNKVETVVLDIDFDDLQIQNFKPYRLPKREAPTASSANGKLTESDPTDSSVGQKLKLQSLYKAKEKLAPLFTPSEKDSRAFYTAEELRQITTNYIENEKLISETNKRFVKLNPLLANAVFDGKLGTDREILARGAVSREALVERVLSQCSQYHTITRISETTPDITPKPRAGAPPKVTITLETRSGNKTVTKLHGLEAFFISPQPLADELRKACAGSTSVERMQGSSPKAPVMEVMVQGPQRDAVVKCLTRRGIDAKWIDVVDKVKKKK</sequence>
<dbReference type="EMBL" id="MU007114">
    <property type="protein sequence ID" value="KAF2420016.1"/>
    <property type="molecule type" value="Genomic_DNA"/>
</dbReference>
<dbReference type="InterPro" id="IPR036885">
    <property type="entry name" value="SWIB_MDM2_dom_sf"/>
</dbReference>
<dbReference type="GO" id="GO:0001731">
    <property type="term" value="P:formation of translation preinitiation complex"/>
    <property type="evidence" value="ECO:0007669"/>
    <property type="project" value="InterPro"/>
</dbReference>
<dbReference type="Pfam" id="PF26291">
    <property type="entry name" value="SWIB_eIF2D"/>
    <property type="match status" value="1"/>
</dbReference>
<evidence type="ECO:0000259" key="3">
    <source>
        <dbReference type="PROSITE" id="PS50296"/>
    </source>
</evidence>
<dbReference type="InterPro" id="IPR039759">
    <property type="entry name" value="eIF2D_SUI1"/>
</dbReference>
<dbReference type="InterPro" id="IPR015947">
    <property type="entry name" value="PUA-like_sf"/>
</dbReference>
<name>A0A9P4NGA3_9PEZI</name>
<evidence type="ECO:0000256" key="2">
    <source>
        <dbReference type="SAM" id="MobiDB-lite"/>
    </source>
</evidence>
<dbReference type="Pfam" id="PF01253">
    <property type="entry name" value="SUI1"/>
    <property type="match status" value="1"/>
</dbReference>
<dbReference type="AlphaFoldDB" id="A0A9P4NGA3"/>
<dbReference type="CDD" id="cd21156">
    <property type="entry name" value="PUA_eIF2d-like"/>
    <property type="match status" value="1"/>
</dbReference>
<dbReference type="Proteomes" id="UP000800235">
    <property type="component" value="Unassembled WGS sequence"/>
</dbReference>
<dbReference type="InterPro" id="IPR039757">
    <property type="entry name" value="EIF2D"/>
</dbReference>